<dbReference type="HOGENOM" id="CLU_2970021_0_0_9"/>
<dbReference type="RefSeq" id="WP_155251515.1">
    <property type="nucleotide sequence ID" value="NZ_HG810022.1"/>
</dbReference>
<reference evidence="1" key="2">
    <citation type="submission" date="2014-01" db="EMBL/GenBank/DDBJ databases">
        <authorList>
            <person name="Aslett M."/>
        </authorList>
    </citation>
    <scope>NUCLEOTIDE SEQUENCE [LARGE SCALE GENOMIC DNA]</scope>
    <source>
        <strain evidence="1">DB27</strain>
    </source>
</reference>
<name>W8YCS8_BACTU</name>
<accession>W8YCS8</accession>
<organism evidence="1">
    <name type="scientific">Bacillus thuringiensis DB27</name>
    <dbReference type="NCBI Taxonomy" id="1431339"/>
    <lineage>
        <taxon>Bacteria</taxon>
        <taxon>Bacillati</taxon>
        <taxon>Bacillota</taxon>
        <taxon>Bacilli</taxon>
        <taxon>Bacillales</taxon>
        <taxon>Bacillaceae</taxon>
        <taxon>Bacillus</taxon>
        <taxon>Bacillus cereus group</taxon>
    </lineage>
</organism>
<dbReference type="EMBL" id="HG810022">
    <property type="protein sequence ID" value="CDN39308.1"/>
    <property type="molecule type" value="Genomic_DNA"/>
</dbReference>
<proteinExistence type="predicted"/>
<gene>
    <name evidence="1" type="ORF">BTDB27_005650</name>
</gene>
<dbReference type="Proteomes" id="UP000030682">
    <property type="component" value="Unassembled WGS sequence"/>
</dbReference>
<dbReference type="AlphaFoldDB" id="W8YCS8"/>
<protein>
    <submittedName>
        <fullName evidence="1">Uncharacterized protein</fullName>
    </submittedName>
</protein>
<sequence length="58" mass="6550">MESPFENTISISEKGKISTIIKATDDKKVLLNDKEVESIEEVNLTLNLIIKAMNNMVR</sequence>
<evidence type="ECO:0000313" key="1">
    <source>
        <dbReference type="EMBL" id="CDN39308.1"/>
    </source>
</evidence>
<reference evidence="1" key="1">
    <citation type="submission" date="2014-01" db="EMBL/GenBank/DDBJ databases">
        <title>Draft genome sequence of highly nematicidal Bacillus thuringiensis DB27.</title>
        <authorList>
            <person name="Iatsenko I."/>
            <person name="Pickard D."/>
            <person name="Corton C."/>
            <person name="Dougan G."/>
            <person name="Sommer R.J."/>
        </authorList>
    </citation>
    <scope>NUCLEOTIDE SEQUENCE [LARGE SCALE GENOMIC DNA]</scope>
    <source>
        <strain evidence="1">DB27</strain>
    </source>
</reference>